<keyword evidence="12" id="KW-0511">Multifunctional enzyme</keyword>
<comment type="pathway">
    <text evidence="2">Amino-acid biosynthesis; L-tryptophan biosynthesis; L-tryptophan from chorismate: step 4/5.</text>
</comment>
<evidence type="ECO:0000313" key="16">
    <source>
        <dbReference type="Proteomes" id="UP001212841"/>
    </source>
</evidence>
<dbReference type="SUPFAM" id="SSF52317">
    <property type="entry name" value="Class I glutamine amidotransferase-like"/>
    <property type="match status" value="1"/>
</dbReference>
<dbReference type="PRINTS" id="PR00097">
    <property type="entry name" value="ANTSNTHASEII"/>
</dbReference>
<dbReference type="PANTHER" id="PTHR43418">
    <property type="entry name" value="MULTIFUNCTIONAL TRYPTOPHAN BIOSYNTHESIS PROTEIN-RELATED"/>
    <property type="match status" value="1"/>
</dbReference>
<evidence type="ECO:0000256" key="4">
    <source>
        <dbReference type="ARBA" id="ARBA00012266"/>
    </source>
</evidence>
<evidence type="ECO:0000256" key="12">
    <source>
        <dbReference type="ARBA" id="ARBA00023268"/>
    </source>
</evidence>
<evidence type="ECO:0000313" key="15">
    <source>
        <dbReference type="EMBL" id="KAJ3045323.1"/>
    </source>
</evidence>
<dbReference type="CDD" id="cd01743">
    <property type="entry name" value="GATase1_Anthranilate_Synthase"/>
    <property type="match status" value="1"/>
</dbReference>
<dbReference type="GO" id="GO:0000162">
    <property type="term" value="P:L-tryptophan biosynthetic process"/>
    <property type="evidence" value="ECO:0007669"/>
    <property type="project" value="UniProtKB-KW"/>
</dbReference>
<dbReference type="InterPro" id="IPR029062">
    <property type="entry name" value="Class_I_gatase-like"/>
</dbReference>
<comment type="pathway">
    <text evidence="3">Amino-acid biosynthesis; L-tryptophan biosynthesis; L-tryptophan from chorismate: step 1/5.</text>
</comment>
<evidence type="ECO:0000256" key="11">
    <source>
        <dbReference type="ARBA" id="ARBA00023239"/>
    </source>
</evidence>
<keyword evidence="8" id="KW-0822">Tryptophan biosynthesis</keyword>
<evidence type="ECO:0000256" key="3">
    <source>
        <dbReference type="ARBA" id="ARBA00004873"/>
    </source>
</evidence>
<evidence type="ECO:0000256" key="6">
    <source>
        <dbReference type="ARBA" id="ARBA00018819"/>
    </source>
</evidence>
<keyword evidence="10" id="KW-0057">Aromatic amino acid biosynthesis</keyword>
<evidence type="ECO:0000256" key="5">
    <source>
        <dbReference type="ARBA" id="ARBA00012362"/>
    </source>
</evidence>
<organism evidence="15 16">
    <name type="scientific">Rhizophlyctis rosea</name>
    <dbReference type="NCBI Taxonomy" id="64517"/>
    <lineage>
        <taxon>Eukaryota</taxon>
        <taxon>Fungi</taxon>
        <taxon>Fungi incertae sedis</taxon>
        <taxon>Chytridiomycota</taxon>
        <taxon>Chytridiomycota incertae sedis</taxon>
        <taxon>Chytridiomycetes</taxon>
        <taxon>Rhizophlyctidales</taxon>
        <taxon>Rhizophlyctidaceae</taxon>
        <taxon>Rhizophlyctis</taxon>
    </lineage>
</organism>
<reference evidence="15" key="1">
    <citation type="submission" date="2020-05" db="EMBL/GenBank/DDBJ databases">
        <title>Phylogenomic resolution of chytrid fungi.</title>
        <authorList>
            <person name="Stajich J.E."/>
            <person name="Amses K."/>
            <person name="Simmons R."/>
            <person name="Seto K."/>
            <person name="Myers J."/>
            <person name="Bonds A."/>
            <person name="Quandt C.A."/>
            <person name="Barry K."/>
            <person name="Liu P."/>
            <person name="Grigoriev I."/>
            <person name="Longcore J.E."/>
            <person name="James T.Y."/>
        </authorList>
    </citation>
    <scope>NUCLEOTIDE SEQUENCE</scope>
    <source>
        <strain evidence="15">JEL0318</strain>
    </source>
</reference>
<evidence type="ECO:0000256" key="9">
    <source>
        <dbReference type="ARBA" id="ARBA00022962"/>
    </source>
</evidence>
<evidence type="ECO:0000256" key="10">
    <source>
        <dbReference type="ARBA" id="ARBA00023141"/>
    </source>
</evidence>
<evidence type="ECO:0000256" key="8">
    <source>
        <dbReference type="ARBA" id="ARBA00022822"/>
    </source>
</evidence>
<keyword evidence="9" id="KW-0315">Glutamine amidotransferase</keyword>
<dbReference type="GO" id="GO:0004049">
    <property type="term" value="F:anthranilate synthase activity"/>
    <property type="evidence" value="ECO:0007669"/>
    <property type="project" value="UniProtKB-EC"/>
</dbReference>
<dbReference type="PROSITE" id="PS51273">
    <property type="entry name" value="GATASE_TYPE_1"/>
    <property type="match status" value="1"/>
</dbReference>
<name>A0AAD5S6V6_9FUNG</name>
<protein>
    <recommendedName>
        <fullName evidence="6">Multifunctional tryptophan biosynthesis protein</fullName>
        <ecNumber evidence="5">4.1.1.48</ecNumber>
        <ecNumber evidence="4">4.1.3.27</ecNumber>
    </recommendedName>
</protein>
<dbReference type="PANTHER" id="PTHR43418:SF4">
    <property type="entry name" value="MULTIFUNCTIONAL TRYPTOPHAN BIOSYNTHESIS PROTEIN"/>
    <property type="match status" value="1"/>
</dbReference>
<keyword evidence="16" id="KW-1185">Reference proteome</keyword>
<evidence type="ECO:0000256" key="2">
    <source>
        <dbReference type="ARBA" id="ARBA00004696"/>
    </source>
</evidence>
<comment type="catalytic activity">
    <reaction evidence="13">
        <text>chorismate + L-glutamine = anthranilate + pyruvate + L-glutamate + H(+)</text>
        <dbReference type="Rhea" id="RHEA:21732"/>
        <dbReference type="ChEBI" id="CHEBI:15361"/>
        <dbReference type="ChEBI" id="CHEBI:15378"/>
        <dbReference type="ChEBI" id="CHEBI:16567"/>
        <dbReference type="ChEBI" id="CHEBI:29748"/>
        <dbReference type="ChEBI" id="CHEBI:29985"/>
        <dbReference type="ChEBI" id="CHEBI:58359"/>
        <dbReference type="EC" id="4.1.3.27"/>
    </reaction>
</comment>
<evidence type="ECO:0000259" key="14">
    <source>
        <dbReference type="Pfam" id="PF00117"/>
    </source>
</evidence>
<evidence type="ECO:0000256" key="13">
    <source>
        <dbReference type="ARBA" id="ARBA00047683"/>
    </source>
</evidence>
<dbReference type="Pfam" id="PF00117">
    <property type="entry name" value="GATase"/>
    <property type="match status" value="1"/>
</dbReference>
<dbReference type="PRINTS" id="PR00096">
    <property type="entry name" value="GATASE"/>
</dbReference>
<evidence type="ECO:0000256" key="1">
    <source>
        <dbReference type="ARBA" id="ARBA00001633"/>
    </source>
</evidence>
<dbReference type="NCBIfam" id="TIGR00566">
    <property type="entry name" value="trpG_papA"/>
    <property type="match status" value="1"/>
</dbReference>
<dbReference type="GO" id="GO:0004425">
    <property type="term" value="F:indole-3-glycerol-phosphate synthase activity"/>
    <property type="evidence" value="ECO:0007669"/>
    <property type="project" value="UniProtKB-EC"/>
</dbReference>
<dbReference type="InterPro" id="IPR050472">
    <property type="entry name" value="Anth_synth/Amidotransfase"/>
</dbReference>
<dbReference type="EC" id="4.1.3.27" evidence="4"/>
<dbReference type="AlphaFoldDB" id="A0AAD5S6V6"/>
<proteinExistence type="predicted"/>
<dbReference type="FunFam" id="3.40.50.880:FF:000031">
    <property type="entry name" value="Multifunctional tryptophan biosynthesis protein"/>
    <property type="match status" value="1"/>
</dbReference>
<dbReference type="EMBL" id="JADGJD010001235">
    <property type="protein sequence ID" value="KAJ3045323.1"/>
    <property type="molecule type" value="Genomic_DNA"/>
</dbReference>
<feature type="non-terminal residue" evidence="15">
    <location>
        <position position="179"/>
    </location>
</feature>
<dbReference type="InterPro" id="IPR006221">
    <property type="entry name" value="TrpG/PapA_dom"/>
</dbReference>
<comment type="catalytic activity">
    <reaction evidence="1">
        <text>1-(2-carboxyphenylamino)-1-deoxy-D-ribulose 5-phosphate + H(+) = (1S,2R)-1-C-(indol-3-yl)glycerol 3-phosphate + CO2 + H2O</text>
        <dbReference type="Rhea" id="RHEA:23476"/>
        <dbReference type="ChEBI" id="CHEBI:15377"/>
        <dbReference type="ChEBI" id="CHEBI:15378"/>
        <dbReference type="ChEBI" id="CHEBI:16526"/>
        <dbReference type="ChEBI" id="CHEBI:58613"/>
        <dbReference type="ChEBI" id="CHEBI:58866"/>
        <dbReference type="EC" id="4.1.1.48"/>
    </reaction>
</comment>
<feature type="domain" description="Glutamine amidotransferase" evidence="14">
    <location>
        <begin position="4"/>
        <end position="178"/>
    </location>
</feature>
<dbReference type="GO" id="GO:0005829">
    <property type="term" value="C:cytosol"/>
    <property type="evidence" value="ECO:0007669"/>
    <property type="project" value="TreeGrafter"/>
</dbReference>
<dbReference type="EC" id="4.1.1.48" evidence="5"/>
<accession>A0AAD5S6V6</accession>
<keyword evidence="11" id="KW-0456">Lyase</keyword>
<keyword evidence="7" id="KW-0028">Amino-acid biosynthesis</keyword>
<evidence type="ECO:0000256" key="7">
    <source>
        <dbReference type="ARBA" id="ARBA00022605"/>
    </source>
</evidence>
<dbReference type="Gene3D" id="3.40.50.880">
    <property type="match status" value="1"/>
</dbReference>
<dbReference type="InterPro" id="IPR017926">
    <property type="entry name" value="GATASE"/>
</dbReference>
<dbReference type="Proteomes" id="UP001212841">
    <property type="component" value="Unassembled WGS sequence"/>
</dbReference>
<sequence>MTTLLIDNYDSFTWNVYQYLSELGAEVEVFRNDEVTLEQCIALNPRNVVISPGPGRPADAGVSNDVIRHFAGKVPILGVCLGEQCMYEVYGGTVTYAGEIVHGKTSPVKHDGRGVYEGVPQRIECTRYHSLAGDPATLPDVLEVTSWTDSGCVMGVRHKEFVMEGVQYHPESIASEYGK</sequence>
<gene>
    <name evidence="15" type="primary">TRP1</name>
    <name evidence="15" type="ORF">HK097_001227</name>
</gene>
<comment type="caution">
    <text evidence="15">The sequence shown here is derived from an EMBL/GenBank/DDBJ whole genome shotgun (WGS) entry which is preliminary data.</text>
</comment>